<dbReference type="Pfam" id="PF13590">
    <property type="entry name" value="DUF4136"/>
    <property type="match status" value="1"/>
</dbReference>
<sequence>MKTTRSILLFTFFALAASGCATESGVKVGSDQLGDTNATVGTTLATNASDSPDFGKYKTYSWSSQISNPQNSIFFLNDLLFKRMVVDAVEHEMASRGYTYMPTGGDLVVNFRSFEQPTEIVSNDNLGAGYWGANEPYAYNAQQKVQLDKGSILLQMIDREKGLEVWHGYASGLTDGNVFDKNKDKVYVAVGQIFKEYNHRADGL</sequence>
<dbReference type="Proteomes" id="UP000501623">
    <property type="component" value="Chromosome"/>
</dbReference>
<feature type="signal peptide" evidence="1">
    <location>
        <begin position="1"/>
        <end position="21"/>
    </location>
</feature>
<feature type="chain" id="PRO_5026812179" evidence="1">
    <location>
        <begin position="22"/>
        <end position="204"/>
    </location>
</feature>
<accession>A0A6M6BKH3</accession>
<keyword evidence="4" id="KW-1185">Reference proteome</keyword>
<evidence type="ECO:0000259" key="2">
    <source>
        <dbReference type="Pfam" id="PF13590"/>
    </source>
</evidence>
<dbReference type="EMBL" id="CP053538">
    <property type="protein sequence ID" value="QJX48530.1"/>
    <property type="molecule type" value="Genomic_DNA"/>
</dbReference>
<evidence type="ECO:0000256" key="1">
    <source>
        <dbReference type="SAM" id="SignalP"/>
    </source>
</evidence>
<dbReference type="PROSITE" id="PS51257">
    <property type="entry name" value="PROKAR_LIPOPROTEIN"/>
    <property type="match status" value="1"/>
</dbReference>
<dbReference type="InterPro" id="IPR025411">
    <property type="entry name" value="DUF4136"/>
</dbReference>
<feature type="domain" description="DUF4136" evidence="2">
    <location>
        <begin position="46"/>
        <end position="197"/>
    </location>
</feature>
<evidence type="ECO:0000313" key="4">
    <source>
        <dbReference type="Proteomes" id="UP000501623"/>
    </source>
</evidence>
<gene>
    <name evidence="3" type="ORF">HMJ29_17045</name>
</gene>
<dbReference type="RefSeq" id="WP_171592621.1">
    <property type="nucleotide sequence ID" value="NZ_CP053538.1"/>
</dbReference>
<dbReference type="KEGG" id="hts:HMJ29_17045"/>
<reference evidence="3 4" key="1">
    <citation type="submission" date="2020-05" db="EMBL/GenBank/DDBJ databases">
        <title>Complete genome sequence of Hymenobacter sp. TS19 in Coasted Sand Dune.</title>
        <authorList>
            <person name="Lee J.-H."/>
            <person name="Jung J.-H."/>
            <person name="Jeong S."/>
            <person name="Zhao L."/>
            <person name="Kim M.-K."/>
            <person name="Seo H.-S."/>
            <person name="Lim S."/>
        </authorList>
    </citation>
    <scope>NUCLEOTIDE SEQUENCE [LARGE SCALE GENOMIC DNA]</scope>
    <source>
        <strain evidence="3 4">TS19</strain>
    </source>
</reference>
<dbReference type="AlphaFoldDB" id="A0A6M6BKH3"/>
<keyword evidence="1" id="KW-0732">Signal</keyword>
<proteinExistence type="predicted"/>
<protein>
    <submittedName>
        <fullName evidence="3">DUF4136 domain-containing protein</fullName>
    </submittedName>
</protein>
<dbReference type="Gene3D" id="3.30.160.670">
    <property type="match status" value="1"/>
</dbReference>
<evidence type="ECO:0000313" key="3">
    <source>
        <dbReference type="EMBL" id="QJX48530.1"/>
    </source>
</evidence>
<organism evidence="3 4">
    <name type="scientific">Hymenobacter taeanensis</name>
    <dbReference type="NCBI Taxonomy" id="2735321"/>
    <lineage>
        <taxon>Bacteria</taxon>
        <taxon>Pseudomonadati</taxon>
        <taxon>Bacteroidota</taxon>
        <taxon>Cytophagia</taxon>
        <taxon>Cytophagales</taxon>
        <taxon>Hymenobacteraceae</taxon>
        <taxon>Hymenobacter</taxon>
    </lineage>
</organism>
<name>A0A6M6BKH3_9BACT</name>